<dbReference type="InterPro" id="IPR034457">
    <property type="entry name" value="Organic_radical-activating"/>
</dbReference>
<dbReference type="PANTHER" id="PTHR30352:SF5">
    <property type="entry name" value="PYRUVATE FORMATE-LYASE 1-ACTIVATING ENZYME"/>
    <property type="match status" value="1"/>
</dbReference>
<protein>
    <recommendedName>
        <fullName evidence="9">Radical SAM core domain-containing protein</fullName>
    </recommendedName>
</protein>
<evidence type="ECO:0000313" key="8">
    <source>
        <dbReference type="Proteomes" id="UP000070344"/>
    </source>
</evidence>
<dbReference type="InterPro" id="IPR013785">
    <property type="entry name" value="Aldolase_TIM"/>
</dbReference>
<keyword evidence="4" id="KW-0479">Metal-binding</keyword>
<evidence type="ECO:0000313" key="7">
    <source>
        <dbReference type="EMBL" id="KXA99596.1"/>
    </source>
</evidence>
<keyword evidence="6" id="KW-0411">Iron-sulfur</keyword>
<keyword evidence="8" id="KW-1185">Reference proteome</keyword>
<keyword evidence="2" id="KW-0004">4Fe-4S</keyword>
<dbReference type="GO" id="GO:0046872">
    <property type="term" value="F:metal ion binding"/>
    <property type="evidence" value="ECO:0007669"/>
    <property type="project" value="UniProtKB-KW"/>
</dbReference>
<dbReference type="InterPro" id="IPR058240">
    <property type="entry name" value="rSAM_sf"/>
</dbReference>
<evidence type="ECO:0000256" key="6">
    <source>
        <dbReference type="ARBA" id="ARBA00023014"/>
    </source>
</evidence>
<dbReference type="AlphaFoldDB" id="A0A133UZH0"/>
<name>A0A133UZH0_9EURY</name>
<keyword evidence="5" id="KW-0408">Iron</keyword>
<comment type="caution">
    <text evidence="7">The sequence shown here is derived from an EMBL/GenBank/DDBJ whole genome shotgun (WGS) entry which is preliminary data.</text>
</comment>
<evidence type="ECO:0000256" key="1">
    <source>
        <dbReference type="ARBA" id="ARBA00001966"/>
    </source>
</evidence>
<dbReference type="Proteomes" id="UP000070344">
    <property type="component" value="Unassembled WGS sequence"/>
</dbReference>
<evidence type="ECO:0000256" key="3">
    <source>
        <dbReference type="ARBA" id="ARBA00022691"/>
    </source>
</evidence>
<proteinExistence type="predicted"/>
<accession>A0A133UZH0</accession>
<dbReference type="PANTHER" id="PTHR30352">
    <property type="entry name" value="PYRUVATE FORMATE-LYASE-ACTIVATING ENZYME"/>
    <property type="match status" value="1"/>
</dbReference>
<dbReference type="GO" id="GO:0051539">
    <property type="term" value="F:4 iron, 4 sulfur cluster binding"/>
    <property type="evidence" value="ECO:0007669"/>
    <property type="project" value="UniProtKB-KW"/>
</dbReference>
<sequence length="123" mass="14053">MKKQAKFWEKKKDKKVRCTLCPRECIIPPDDFGFCRARKNFNGDLYSIAYGETTAANPDPIEKKPLYHFRPGTRVFSMSTAGCNFECKHCQNWRLSQSSAEDINTKRIGSVPDLVEVLVLPPP</sequence>
<reference evidence="7 8" key="1">
    <citation type="journal article" date="2016" name="Sci. Rep.">
        <title>Metabolic traits of an uncultured archaeal lineage -MSBL1- from brine pools of the Red Sea.</title>
        <authorList>
            <person name="Mwirichia R."/>
            <person name="Alam I."/>
            <person name="Rashid M."/>
            <person name="Vinu M."/>
            <person name="Ba-Alawi W."/>
            <person name="Anthony Kamau A."/>
            <person name="Kamanda Ngugi D."/>
            <person name="Goker M."/>
            <person name="Klenk H.P."/>
            <person name="Bajic V."/>
            <person name="Stingl U."/>
        </authorList>
    </citation>
    <scope>NUCLEOTIDE SEQUENCE [LARGE SCALE GENOMIC DNA]</scope>
    <source>
        <strain evidence="7">SCGC-AAA259O05</strain>
    </source>
</reference>
<dbReference type="EMBL" id="LHXV01000079">
    <property type="protein sequence ID" value="KXA99596.1"/>
    <property type="molecule type" value="Genomic_DNA"/>
</dbReference>
<evidence type="ECO:0008006" key="9">
    <source>
        <dbReference type="Google" id="ProtNLM"/>
    </source>
</evidence>
<dbReference type="Gene3D" id="3.20.20.70">
    <property type="entry name" value="Aldolase class I"/>
    <property type="match status" value="1"/>
</dbReference>
<evidence type="ECO:0000256" key="5">
    <source>
        <dbReference type="ARBA" id="ARBA00023004"/>
    </source>
</evidence>
<gene>
    <name evidence="7" type="ORF">AKJ41_05205</name>
</gene>
<organism evidence="7 8">
    <name type="scientific">candidate division MSBL1 archaeon SCGC-AAA259O05</name>
    <dbReference type="NCBI Taxonomy" id="1698271"/>
    <lineage>
        <taxon>Archaea</taxon>
        <taxon>Methanobacteriati</taxon>
        <taxon>Methanobacteriota</taxon>
        <taxon>candidate division MSBL1</taxon>
    </lineage>
</organism>
<evidence type="ECO:0000256" key="2">
    <source>
        <dbReference type="ARBA" id="ARBA00022485"/>
    </source>
</evidence>
<keyword evidence="3" id="KW-0949">S-adenosyl-L-methionine</keyword>
<dbReference type="PATRIC" id="fig|1698271.3.peg.1479"/>
<comment type="cofactor">
    <cofactor evidence="1">
        <name>[4Fe-4S] cluster</name>
        <dbReference type="ChEBI" id="CHEBI:49883"/>
    </cofactor>
</comment>
<evidence type="ECO:0000256" key="4">
    <source>
        <dbReference type="ARBA" id="ARBA00022723"/>
    </source>
</evidence>
<dbReference type="SUPFAM" id="SSF102114">
    <property type="entry name" value="Radical SAM enzymes"/>
    <property type="match status" value="1"/>
</dbReference>